<sequence>MKPNIEKSSAFKIDCFIILVAIDTLITQRAKTAPWIEDGAEVLAKIVAVILVIPIASILGFFTVEPDRVVV</sequence>
<evidence type="ECO:0000313" key="3">
    <source>
        <dbReference type="Proteomes" id="UP000238937"/>
    </source>
</evidence>
<keyword evidence="1" id="KW-0472">Membrane</keyword>
<feature type="transmembrane region" description="Helical" evidence="1">
    <location>
        <begin position="42"/>
        <end position="64"/>
    </location>
</feature>
<name>A0A2T1F4P3_9CYAN</name>
<reference evidence="2 3" key="1">
    <citation type="submission" date="2018-03" db="EMBL/GenBank/DDBJ databases">
        <title>The ancient ancestry and fast evolution of plastids.</title>
        <authorList>
            <person name="Moore K.R."/>
            <person name="Magnabosco C."/>
            <person name="Momper L."/>
            <person name="Gold D.A."/>
            <person name="Bosak T."/>
            <person name="Fournier G.P."/>
        </authorList>
    </citation>
    <scope>NUCLEOTIDE SEQUENCE [LARGE SCALE GENOMIC DNA]</scope>
    <source>
        <strain evidence="2 3">CCALA 037</strain>
    </source>
</reference>
<evidence type="ECO:0000256" key="1">
    <source>
        <dbReference type="SAM" id="Phobius"/>
    </source>
</evidence>
<dbReference type="AlphaFoldDB" id="A0A2T1F4P3"/>
<dbReference type="Proteomes" id="UP000238937">
    <property type="component" value="Unassembled WGS sequence"/>
</dbReference>
<protein>
    <submittedName>
        <fullName evidence="2">Uncharacterized protein</fullName>
    </submittedName>
</protein>
<gene>
    <name evidence="2" type="ORF">C7B77_28900</name>
</gene>
<keyword evidence="1" id="KW-1133">Transmembrane helix</keyword>
<comment type="caution">
    <text evidence="2">The sequence shown here is derived from an EMBL/GenBank/DDBJ whole genome shotgun (WGS) entry which is preliminary data.</text>
</comment>
<organism evidence="2 3">
    <name type="scientific">Chamaesiphon polymorphus CCALA 037</name>
    <dbReference type="NCBI Taxonomy" id="2107692"/>
    <lineage>
        <taxon>Bacteria</taxon>
        <taxon>Bacillati</taxon>
        <taxon>Cyanobacteriota</taxon>
        <taxon>Cyanophyceae</taxon>
        <taxon>Gomontiellales</taxon>
        <taxon>Chamaesiphonaceae</taxon>
        <taxon>Chamaesiphon</taxon>
    </lineage>
</organism>
<dbReference type="RefSeq" id="WP_106313207.1">
    <property type="nucleotide sequence ID" value="NZ_PVWO01000746.1"/>
</dbReference>
<keyword evidence="3" id="KW-1185">Reference proteome</keyword>
<accession>A0A2T1F4P3</accession>
<keyword evidence="1" id="KW-0812">Transmembrane</keyword>
<evidence type="ECO:0000313" key="2">
    <source>
        <dbReference type="EMBL" id="PSB39908.1"/>
    </source>
</evidence>
<proteinExistence type="predicted"/>
<dbReference type="EMBL" id="PVWO01000746">
    <property type="protein sequence ID" value="PSB39908.1"/>
    <property type="molecule type" value="Genomic_DNA"/>
</dbReference>